<evidence type="ECO:0000313" key="5">
    <source>
        <dbReference type="Proteomes" id="UP001203852"/>
    </source>
</evidence>
<keyword evidence="2" id="KW-0560">Oxidoreductase</keyword>
<dbReference type="InterPro" id="IPR011032">
    <property type="entry name" value="GroES-like_sf"/>
</dbReference>
<reference evidence="4" key="1">
    <citation type="journal article" date="2022" name="bioRxiv">
        <title>Deciphering the potential niche of two novel black yeast fungi from a biological soil crust based on their genomes, phenotypes, and melanin regulation.</title>
        <authorList>
            <consortium name="DOE Joint Genome Institute"/>
            <person name="Carr E.C."/>
            <person name="Barton Q."/>
            <person name="Grambo S."/>
            <person name="Sullivan M."/>
            <person name="Renfro C.M."/>
            <person name="Kuo A."/>
            <person name="Pangilinan J."/>
            <person name="Lipzen A."/>
            <person name="Keymanesh K."/>
            <person name="Savage E."/>
            <person name="Barry K."/>
            <person name="Grigoriev I.V."/>
            <person name="Riekhof W.R."/>
            <person name="Harris S.S."/>
        </authorList>
    </citation>
    <scope>NUCLEOTIDE SEQUENCE</scope>
    <source>
        <strain evidence="4">JF 03-4F</strain>
    </source>
</reference>
<dbReference type="InterPro" id="IPR013154">
    <property type="entry name" value="ADH-like_N"/>
</dbReference>
<evidence type="ECO:0000259" key="3">
    <source>
        <dbReference type="SMART" id="SM00829"/>
    </source>
</evidence>
<comment type="similarity">
    <text evidence="1">Belongs to the zinc-containing alcohol dehydrogenase family.</text>
</comment>
<dbReference type="CDD" id="cd08249">
    <property type="entry name" value="enoyl_reductase_like"/>
    <property type="match status" value="1"/>
</dbReference>
<dbReference type="SMART" id="SM00829">
    <property type="entry name" value="PKS_ER"/>
    <property type="match status" value="1"/>
</dbReference>
<sequence length="368" mass="39355">MFSMSSKVELSEVMKSVVVHPTSPISTTITTIAVPTSLEANDVLIKIHAAASNPKDWIHLVSRGFSLNSGDDLAGVVAALGSDVTSLQIGVRVAAFHPMGQPYGAYAEYATAPEHTIFKIPESMTFEEASTIPLVSLTAAITLFRRQGFAAPWKPEAADKNDKPLLVYAATSALGTFTIRLAKLAGIGPIIAIGGGSSAYLSTLLDMQDVLLDYRSGMDKVKQDVRQVVEDRKLSLTHAVDAFSENGSWVDVSQMMDGGILSVFSGANKYDDAGSPGNVQVLYTYVGTGHDGAYKPGMPKQPSAEDAQEDVDFAVGFFKWLEMVLRQGKFSGHPFEVIPGGLDGVAEGLNRLRDGQARGRKLVYQIPA</sequence>
<keyword evidence="5" id="KW-1185">Reference proteome</keyword>
<evidence type="ECO:0000313" key="4">
    <source>
        <dbReference type="EMBL" id="KAI1610242.1"/>
    </source>
</evidence>
<dbReference type="GO" id="GO:0016651">
    <property type="term" value="F:oxidoreductase activity, acting on NAD(P)H"/>
    <property type="evidence" value="ECO:0007669"/>
    <property type="project" value="InterPro"/>
</dbReference>
<organism evidence="4 5">
    <name type="scientific">Exophiala viscosa</name>
    <dbReference type="NCBI Taxonomy" id="2486360"/>
    <lineage>
        <taxon>Eukaryota</taxon>
        <taxon>Fungi</taxon>
        <taxon>Dikarya</taxon>
        <taxon>Ascomycota</taxon>
        <taxon>Pezizomycotina</taxon>
        <taxon>Eurotiomycetes</taxon>
        <taxon>Chaetothyriomycetidae</taxon>
        <taxon>Chaetothyriales</taxon>
        <taxon>Herpotrichiellaceae</taxon>
        <taxon>Exophiala</taxon>
    </lineage>
</organism>
<dbReference type="SUPFAM" id="SSF51735">
    <property type="entry name" value="NAD(P)-binding Rossmann-fold domains"/>
    <property type="match status" value="1"/>
</dbReference>
<proteinExistence type="inferred from homology"/>
<dbReference type="PANTHER" id="PTHR45348">
    <property type="entry name" value="HYPOTHETICAL OXIDOREDUCTASE (EUROFUNG)"/>
    <property type="match status" value="1"/>
</dbReference>
<dbReference type="EMBL" id="MU404358">
    <property type="protein sequence ID" value="KAI1610242.1"/>
    <property type="molecule type" value="Genomic_DNA"/>
</dbReference>
<evidence type="ECO:0000256" key="2">
    <source>
        <dbReference type="ARBA" id="ARBA00023002"/>
    </source>
</evidence>
<dbReference type="InterPro" id="IPR036291">
    <property type="entry name" value="NAD(P)-bd_dom_sf"/>
</dbReference>
<dbReference type="Proteomes" id="UP001203852">
    <property type="component" value="Unassembled WGS sequence"/>
</dbReference>
<name>A0AAN6DRE8_9EURO</name>
<dbReference type="InterPro" id="IPR020843">
    <property type="entry name" value="ER"/>
</dbReference>
<comment type="caution">
    <text evidence="4">The sequence shown here is derived from an EMBL/GenBank/DDBJ whole genome shotgun (WGS) entry which is preliminary data.</text>
</comment>
<accession>A0AAN6DRE8</accession>
<dbReference type="AlphaFoldDB" id="A0AAN6DRE8"/>
<feature type="domain" description="Enoyl reductase (ER)" evidence="3">
    <location>
        <begin position="27"/>
        <end position="363"/>
    </location>
</feature>
<protein>
    <submittedName>
        <fullName evidence="4">Chaperonin 10-like protein</fullName>
    </submittedName>
</protein>
<evidence type="ECO:0000256" key="1">
    <source>
        <dbReference type="ARBA" id="ARBA00008072"/>
    </source>
</evidence>
<dbReference type="Gene3D" id="3.90.180.10">
    <property type="entry name" value="Medium-chain alcohol dehydrogenases, catalytic domain"/>
    <property type="match status" value="1"/>
</dbReference>
<dbReference type="Gene3D" id="3.40.50.720">
    <property type="entry name" value="NAD(P)-binding Rossmann-like Domain"/>
    <property type="match status" value="1"/>
</dbReference>
<dbReference type="InterPro" id="IPR047122">
    <property type="entry name" value="Trans-enoyl_RdTase-like"/>
</dbReference>
<dbReference type="PANTHER" id="PTHR45348:SF5">
    <property type="entry name" value="OXIDOREDUCTASE, PUTATIVE (AFU_ORTHOLOGUE AFUA_8G01420)-RELATED"/>
    <property type="match status" value="1"/>
</dbReference>
<gene>
    <name evidence="4" type="ORF">EDD36DRAFT_443657</name>
</gene>
<dbReference type="SUPFAM" id="SSF50129">
    <property type="entry name" value="GroES-like"/>
    <property type="match status" value="1"/>
</dbReference>
<dbReference type="Pfam" id="PF08240">
    <property type="entry name" value="ADH_N"/>
    <property type="match status" value="1"/>
</dbReference>